<protein>
    <submittedName>
        <fullName evidence="1">Uncharacterized protein</fullName>
    </submittedName>
</protein>
<dbReference type="OrthoDB" id="512100at2"/>
<name>M1X4S8_9NOST</name>
<dbReference type="Pfam" id="PF17265">
    <property type="entry name" value="DUF5331"/>
    <property type="match status" value="1"/>
</dbReference>
<dbReference type="RefSeq" id="WP_008232318.1">
    <property type="nucleotide sequence ID" value="NZ_CAIY01000027.1"/>
</dbReference>
<gene>
    <name evidence="1" type="ORF">RINTHH_4610</name>
</gene>
<dbReference type="Proteomes" id="UP000053051">
    <property type="component" value="Unassembled WGS sequence"/>
</dbReference>
<dbReference type="EMBL" id="CAIY01000027">
    <property type="protein sequence ID" value="CCH66616.1"/>
    <property type="molecule type" value="Genomic_DNA"/>
</dbReference>
<organism evidence="1 2">
    <name type="scientific">Richelia intracellularis HH01</name>
    <dbReference type="NCBI Taxonomy" id="1165094"/>
    <lineage>
        <taxon>Bacteria</taxon>
        <taxon>Bacillati</taxon>
        <taxon>Cyanobacteriota</taxon>
        <taxon>Cyanophyceae</taxon>
        <taxon>Nostocales</taxon>
        <taxon>Nostocaceae</taxon>
        <taxon>Richelia</taxon>
    </lineage>
</organism>
<keyword evidence="2" id="KW-1185">Reference proteome</keyword>
<dbReference type="STRING" id="1165094.RINTHH_4610"/>
<evidence type="ECO:0000313" key="2">
    <source>
        <dbReference type="Proteomes" id="UP000053051"/>
    </source>
</evidence>
<dbReference type="InterPro" id="IPR020346">
    <property type="entry name" value="Uncharacterised_15.3kDa"/>
</dbReference>
<sequence>MAFFYSFTDALKGKWLQFFQINRDWIRLHIEIESVYTPDGGKRPPSYLILGVVNALEPKLAQLMLPFSKLNTDADILVEVLGLNFDPDVALGNRIQTSSNMDEDSENSMSGGVSEYVIGRISYTGESSQNVMANNSGLKDAILSESSEEEISTISLSNLQDFQIANLTAGIPEENIGGNMFDNISSSANDENLMRRDDNLIRDVWTRETNTQNGEKSYQVGEGISINRINNMETA</sequence>
<comment type="caution">
    <text evidence="1">The sequence shown here is derived from an EMBL/GenBank/DDBJ whole genome shotgun (WGS) entry which is preliminary data.</text>
</comment>
<reference evidence="2" key="2">
    <citation type="submission" date="2016-01" db="EMBL/GenBank/DDBJ databases">
        <title>Diatom-associated endosymboitic cyanobacterium lacks core nitrogen metabolism enzymes.</title>
        <authorList>
            <person name="Hilton J.A."/>
            <person name="Foster R.A."/>
            <person name="Tripp H.J."/>
            <person name="Carter B.J."/>
            <person name="Zehr J.P."/>
            <person name="Villareal T.A."/>
        </authorList>
    </citation>
    <scope>NUCLEOTIDE SEQUENCE [LARGE SCALE GENOMIC DNA]</scope>
    <source>
        <strain evidence="2">HH01</strain>
    </source>
</reference>
<evidence type="ECO:0000313" key="1">
    <source>
        <dbReference type="EMBL" id="CCH66616.1"/>
    </source>
</evidence>
<dbReference type="AlphaFoldDB" id="M1X4S8"/>
<proteinExistence type="predicted"/>
<reference evidence="1 2" key="1">
    <citation type="submission" date="2012-05" db="EMBL/GenBank/DDBJ databases">
        <authorList>
            <person name="Hilton J."/>
        </authorList>
    </citation>
    <scope>NUCLEOTIDE SEQUENCE [LARGE SCALE GENOMIC DNA]</scope>
    <source>
        <strain evidence="1 2">HH01</strain>
    </source>
</reference>
<accession>M1X4S8</accession>